<protein>
    <submittedName>
        <fullName evidence="2">Uncharacterized protein</fullName>
    </submittedName>
</protein>
<reference evidence="2 3" key="1">
    <citation type="journal article" date="2019" name="Commun. Biol.">
        <title>The bagworm genome reveals a unique fibroin gene that provides high tensile strength.</title>
        <authorList>
            <person name="Kono N."/>
            <person name="Nakamura H."/>
            <person name="Ohtoshi R."/>
            <person name="Tomita M."/>
            <person name="Numata K."/>
            <person name="Arakawa K."/>
        </authorList>
    </citation>
    <scope>NUCLEOTIDE SEQUENCE [LARGE SCALE GENOMIC DNA]</scope>
</reference>
<evidence type="ECO:0000256" key="1">
    <source>
        <dbReference type="SAM" id="MobiDB-lite"/>
    </source>
</evidence>
<accession>A0A4C1U7Z1</accession>
<sequence>MQAKTSIKVLVTIEGRSGFELGLDIIGHFEANTDPELASPRAQKLLTRSSSTTTHRTRNKTTTSDSAGGALTGCSFALLMSYVRVLRRFCAASNVPSLIP</sequence>
<dbReference type="AlphaFoldDB" id="A0A4C1U7Z1"/>
<feature type="compositionally biased region" description="Low complexity" evidence="1">
    <location>
        <begin position="47"/>
        <end position="64"/>
    </location>
</feature>
<evidence type="ECO:0000313" key="2">
    <source>
        <dbReference type="EMBL" id="GBP22227.1"/>
    </source>
</evidence>
<evidence type="ECO:0000313" key="3">
    <source>
        <dbReference type="Proteomes" id="UP000299102"/>
    </source>
</evidence>
<feature type="region of interest" description="Disordered" evidence="1">
    <location>
        <begin position="37"/>
        <end position="71"/>
    </location>
</feature>
<dbReference type="EMBL" id="BGZK01000138">
    <property type="protein sequence ID" value="GBP22227.1"/>
    <property type="molecule type" value="Genomic_DNA"/>
</dbReference>
<gene>
    <name evidence="2" type="ORF">EVAR_22513_1</name>
</gene>
<name>A0A4C1U7Z1_EUMVA</name>
<proteinExistence type="predicted"/>
<organism evidence="2 3">
    <name type="scientific">Eumeta variegata</name>
    <name type="common">Bagworm moth</name>
    <name type="synonym">Eumeta japonica</name>
    <dbReference type="NCBI Taxonomy" id="151549"/>
    <lineage>
        <taxon>Eukaryota</taxon>
        <taxon>Metazoa</taxon>
        <taxon>Ecdysozoa</taxon>
        <taxon>Arthropoda</taxon>
        <taxon>Hexapoda</taxon>
        <taxon>Insecta</taxon>
        <taxon>Pterygota</taxon>
        <taxon>Neoptera</taxon>
        <taxon>Endopterygota</taxon>
        <taxon>Lepidoptera</taxon>
        <taxon>Glossata</taxon>
        <taxon>Ditrysia</taxon>
        <taxon>Tineoidea</taxon>
        <taxon>Psychidae</taxon>
        <taxon>Oiketicinae</taxon>
        <taxon>Eumeta</taxon>
    </lineage>
</organism>
<keyword evidence="3" id="KW-1185">Reference proteome</keyword>
<dbReference type="Proteomes" id="UP000299102">
    <property type="component" value="Unassembled WGS sequence"/>
</dbReference>
<comment type="caution">
    <text evidence="2">The sequence shown here is derived from an EMBL/GenBank/DDBJ whole genome shotgun (WGS) entry which is preliminary data.</text>
</comment>